<gene>
    <name evidence="1" type="ORF">NCTC12958_01691</name>
</gene>
<protein>
    <submittedName>
        <fullName evidence="1">Membrane protein</fullName>
    </submittedName>
</protein>
<organism evidence="1 2">
    <name type="scientific">Streptococcus thermophilus</name>
    <dbReference type="NCBI Taxonomy" id="1308"/>
    <lineage>
        <taxon>Bacteria</taxon>
        <taxon>Bacillati</taxon>
        <taxon>Bacillota</taxon>
        <taxon>Bacilli</taxon>
        <taxon>Lactobacillales</taxon>
        <taxon>Streptococcaceae</taxon>
        <taxon>Streptococcus</taxon>
    </lineage>
</organism>
<sequence>MKIINKTKIVNIIISVFLILFSKVFLASLFDFTINTNVYLLILGVIMYFVIFDPTDKQKLPINAFFLIIIFGTIISVVKPVQYGLDEESHLPNVISVSDSPIFKYSKEKLTDYDSVFAYDSLRNPAKKDKNYWLNVEHKKSKISGVKTGFDNPAYIPSSIGWNIGRIISNKVYISYFLGRIFEVLAFALIVFFALKISKSYREVIYLFSTFPAVLYIIAGYHYDYLYFGASMFSLALLTNVLSGSHKIDRRYAIAFQCSTLLFSFSKFPFVLIGSLFSVLPNKYYENKSVRILSSILFFLNLLVSFIYAGIIKLFPSKGALSGNGPGIYYFITHPLPLIRTLFQAPYGIINDFVSEPLKYVKEPSAFLIAISTIIFFLLLFIVVMRNKIELPKFFKYFSLILLIAIASLIVIAISGDPRVYHKGDIIVGGVQGRYYYFILMFMPLYCGSWFRKLFGIAETVTSENLNFESTLQYLLVYLNILTISIGIYTQL</sequence>
<dbReference type="AlphaFoldDB" id="A0A2S4DYZ3"/>
<dbReference type="OrthoDB" id="2220917at2"/>
<reference evidence="1 2" key="1">
    <citation type="submission" date="2018-06" db="EMBL/GenBank/DDBJ databases">
        <authorList>
            <consortium name="Pathogen Informatics"/>
            <person name="Doyle S."/>
        </authorList>
    </citation>
    <scope>NUCLEOTIDE SEQUENCE [LARGE SCALE GENOMIC DNA]</scope>
    <source>
        <strain evidence="1 2">NCTC12958</strain>
    </source>
</reference>
<evidence type="ECO:0000313" key="1">
    <source>
        <dbReference type="EMBL" id="SQF25487.1"/>
    </source>
</evidence>
<accession>A0A2S4DYZ3</accession>
<dbReference type="Proteomes" id="UP000249634">
    <property type="component" value="Chromosome 1"/>
</dbReference>
<evidence type="ECO:0000313" key="2">
    <source>
        <dbReference type="Proteomes" id="UP000249634"/>
    </source>
</evidence>
<proteinExistence type="predicted"/>
<name>A0A2S4DYZ3_STRTR</name>
<dbReference type="InterPro" id="IPR018674">
    <property type="entry name" value="DUF2142_membrane"/>
</dbReference>
<dbReference type="EMBL" id="LS483339">
    <property type="protein sequence ID" value="SQF25487.1"/>
    <property type="molecule type" value="Genomic_DNA"/>
</dbReference>
<dbReference type="Pfam" id="PF09913">
    <property type="entry name" value="DUF2142"/>
    <property type="match status" value="1"/>
</dbReference>